<dbReference type="InterPro" id="IPR052235">
    <property type="entry name" value="Nephronectin_domain"/>
</dbReference>
<accession>A0ABD2PGG5</accession>
<dbReference type="Proteomes" id="UP001516400">
    <property type="component" value="Unassembled WGS sequence"/>
</dbReference>
<protein>
    <submittedName>
        <fullName evidence="12">Uncharacterized protein</fullName>
    </submittedName>
</protein>
<keyword evidence="5 9" id="KW-0732">Signal</keyword>
<comment type="caution">
    <text evidence="12">The sequence shown here is derived from an EMBL/GenBank/DDBJ whole genome shotgun (WGS) entry which is preliminary data.</text>
</comment>
<evidence type="ECO:0000259" key="11">
    <source>
        <dbReference type="SMART" id="SM00181"/>
    </source>
</evidence>
<feature type="region of interest" description="Disordered" evidence="8">
    <location>
        <begin position="144"/>
        <end position="171"/>
    </location>
</feature>
<feature type="signal peptide" evidence="9">
    <location>
        <begin position="1"/>
        <end position="21"/>
    </location>
</feature>
<comment type="similarity">
    <text evidence="2">Belongs to the fibulin family.</text>
</comment>
<evidence type="ECO:0000256" key="8">
    <source>
        <dbReference type="SAM" id="MobiDB-lite"/>
    </source>
</evidence>
<feature type="domain" description="EGF-like" evidence="11">
    <location>
        <begin position="227"/>
        <end position="263"/>
    </location>
</feature>
<name>A0ABD2PGG5_9CUCU</name>
<evidence type="ECO:0000256" key="1">
    <source>
        <dbReference type="ARBA" id="ARBA00004498"/>
    </source>
</evidence>
<evidence type="ECO:0000313" key="13">
    <source>
        <dbReference type="Proteomes" id="UP001516400"/>
    </source>
</evidence>
<keyword evidence="4" id="KW-0245">EGF-like domain</keyword>
<evidence type="ECO:0000313" key="12">
    <source>
        <dbReference type="EMBL" id="KAL3289892.1"/>
    </source>
</evidence>
<feature type="chain" id="PRO_5044771405" evidence="9">
    <location>
        <begin position="22"/>
        <end position="307"/>
    </location>
</feature>
<gene>
    <name evidence="12" type="ORF">HHI36_023281</name>
</gene>
<evidence type="ECO:0000259" key="10">
    <source>
        <dbReference type="SMART" id="SM00179"/>
    </source>
</evidence>
<comment type="subcellular location">
    <subcellularLocation>
        <location evidence="1">Secreted</location>
        <location evidence="1">Extracellular space</location>
        <location evidence="1">Extracellular matrix</location>
    </subcellularLocation>
</comment>
<dbReference type="InterPro" id="IPR018097">
    <property type="entry name" value="EGF_Ca-bd_CS"/>
</dbReference>
<keyword evidence="3" id="KW-0272">Extracellular matrix</keyword>
<dbReference type="AlphaFoldDB" id="A0ABD2PGG5"/>
<feature type="domain" description="EGF-like calcium-binding" evidence="10">
    <location>
        <begin position="264"/>
        <end position="304"/>
    </location>
</feature>
<proteinExistence type="inferred from homology"/>
<dbReference type="InterPro" id="IPR000742">
    <property type="entry name" value="EGF"/>
</dbReference>
<evidence type="ECO:0000256" key="6">
    <source>
        <dbReference type="ARBA" id="ARBA00022737"/>
    </source>
</evidence>
<dbReference type="Pfam" id="PF12662">
    <property type="entry name" value="cEGF"/>
    <property type="match status" value="1"/>
</dbReference>
<evidence type="ECO:0000256" key="7">
    <source>
        <dbReference type="ARBA" id="ARBA00023157"/>
    </source>
</evidence>
<evidence type="ECO:0000256" key="3">
    <source>
        <dbReference type="ARBA" id="ARBA00022530"/>
    </source>
</evidence>
<feature type="domain" description="EGF-like" evidence="11">
    <location>
        <begin position="180"/>
        <end position="216"/>
    </location>
</feature>
<feature type="domain" description="EGF-like calcium-binding" evidence="10">
    <location>
        <begin position="228"/>
        <end position="263"/>
    </location>
</feature>
<reference evidence="12 13" key="1">
    <citation type="journal article" date="2021" name="BMC Biol.">
        <title>Horizontally acquired antibacterial genes associated with adaptive radiation of ladybird beetles.</title>
        <authorList>
            <person name="Li H.S."/>
            <person name="Tang X.F."/>
            <person name="Huang Y.H."/>
            <person name="Xu Z.Y."/>
            <person name="Chen M.L."/>
            <person name="Du X.Y."/>
            <person name="Qiu B.Y."/>
            <person name="Chen P.T."/>
            <person name="Zhang W."/>
            <person name="Slipinski A."/>
            <person name="Escalona H.E."/>
            <person name="Waterhouse R.M."/>
            <person name="Zwick A."/>
            <person name="Pang H."/>
        </authorList>
    </citation>
    <scope>NUCLEOTIDE SEQUENCE [LARGE SCALE GENOMIC DNA]</scope>
    <source>
        <strain evidence="12">SYSU2018</strain>
    </source>
</reference>
<dbReference type="SUPFAM" id="SSF57196">
    <property type="entry name" value="EGF/Laminin"/>
    <property type="match status" value="2"/>
</dbReference>
<dbReference type="EMBL" id="JABFTP020000186">
    <property type="protein sequence ID" value="KAL3289892.1"/>
    <property type="molecule type" value="Genomic_DNA"/>
</dbReference>
<sequence length="307" mass="33544">MLPRKCNCILLLLFLVQQVPGINIETVKYCCNLGTNHSIAGNQCNNFPTSIKGVNKTDAVRCLHSMEICCQTRERNMQCEAGEILGLSGQDCNSTIGAKKDCCETCVLGKDSSTLNPSCEDYLNLGSSFIKCCQAALTSSTTTTTARSTTSEKPKSTASTSTSESADKTTPDYLPPMENLCEVEGICGQICIPMGDSYKCDCNKGFSLMDDKVSCKPDQKNKKAASRCDLNNPCEHKCVDTGVAVKCLCREGYELDIDKTSCKDIDECTLGFHECNENEICVNEDGTYYCEDPSFTDSPIDYDKNVQ</sequence>
<keyword evidence="13" id="KW-1185">Reference proteome</keyword>
<feature type="domain" description="EGF-like calcium-binding" evidence="10">
    <location>
        <begin position="178"/>
        <end position="216"/>
    </location>
</feature>
<dbReference type="InterPro" id="IPR026823">
    <property type="entry name" value="cEGF"/>
</dbReference>
<dbReference type="SMART" id="SM00181">
    <property type="entry name" value="EGF"/>
    <property type="match status" value="2"/>
</dbReference>
<dbReference type="InterPro" id="IPR001881">
    <property type="entry name" value="EGF-like_Ca-bd_dom"/>
</dbReference>
<keyword evidence="7" id="KW-1015">Disulfide bond</keyword>
<dbReference type="PROSITE" id="PS01187">
    <property type="entry name" value="EGF_CA"/>
    <property type="match status" value="1"/>
</dbReference>
<dbReference type="SMART" id="SM00179">
    <property type="entry name" value="EGF_CA"/>
    <property type="match status" value="3"/>
</dbReference>
<evidence type="ECO:0000256" key="9">
    <source>
        <dbReference type="SAM" id="SignalP"/>
    </source>
</evidence>
<organism evidence="12 13">
    <name type="scientific">Cryptolaemus montrouzieri</name>
    <dbReference type="NCBI Taxonomy" id="559131"/>
    <lineage>
        <taxon>Eukaryota</taxon>
        <taxon>Metazoa</taxon>
        <taxon>Ecdysozoa</taxon>
        <taxon>Arthropoda</taxon>
        <taxon>Hexapoda</taxon>
        <taxon>Insecta</taxon>
        <taxon>Pterygota</taxon>
        <taxon>Neoptera</taxon>
        <taxon>Endopterygota</taxon>
        <taxon>Coleoptera</taxon>
        <taxon>Polyphaga</taxon>
        <taxon>Cucujiformia</taxon>
        <taxon>Coccinelloidea</taxon>
        <taxon>Coccinellidae</taxon>
        <taxon>Scymninae</taxon>
        <taxon>Scymnini</taxon>
        <taxon>Cryptolaemus</taxon>
    </lineage>
</organism>
<evidence type="ECO:0000256" key="4">
    <source>
        <dbReference type="ARBA" id="ARBA00022536"/>
    </source>
</evidence>
<evidence type="ECO:0000256" key="2">
    <source>
        <dbReference type="ARBA" id="ARBA00006127"/>
    </source>
</evidence>
<dbReference type="PANTHER" id="PTHR24050:SF28">
    <property type="entry name" value="UROMODULIN-LIKE"/>
    <property type="match status" value="1"/>
</dbReference>
<evidence type="ECO:0000256" key="5">
    <source>
        <dbReference type="ARBA" id="ARBA00022729"/>
    </source>
</evidence>
<dbReference type="Gene3D" id="2.10.25.10">
    <property type="entry name" value="Laminin"/>
    <property type="match status" value="3"/>
</dbReference>
<dbReference type="PANTHER" id="PTHR24050">
    <property type="entry name" value="PA14 DOMAIN-CONTAINING PROTEIN"/>
    <property type="match status" value="1"/>
</dbReference>
<keyword evidence="3" id="KW-0964">Secreted</keyword>
<keyword evidence="6" id="KW-0677">Repeat</keyword>